<dbReference type="AlphaFoldDB" id="A0A8C4QFU9"/>
<dbReference type="Gene3D" id="1.10.10.60">
    <property type="entry name" value="Homeodomain-like"/>
    <property type="match status" value="1"/>
</dbReference>
<feature type="domain" description="MADF" evidence="1">
    <location>
        <begin position="114"/>
        <end position="206"/>
    </location>
</feature>
<evidence type="ECO:0000259" key="1">
    <source>
        <dbReference type="PROSITE" id="PS51029"/>
    </source>
</evidence>
<organism evidence="2 3">
    <name type="scientific">Eptatretus burgeri</name>
    <name type="common">Inshore hagfish</name>
    <dbReference type="NCBI Taxonomy" id="7764"/>
    <lineage>
        <taxon>Eukaryota</taxon>
        <taxon>Metazoa</taxon>
        <taxon>Chordata</taxon>
        <taxon>Craniata</taxon>
        <taxon>Vertebrata</taxon>
        <taxon>Cyclostomata</taxon>
        <taxon>Myxini</taxon>
        <taxon>Myxiniformes</taxon>
        <taxon>Myxinidae</taxon>
        <taxon>Eptatretinae</taxon>
        <taxon>Eptatretus</taxon>
    </lineage>
</organism>
<evidence type="ECO:0000313" key="3">
    <source>
        <dbReference type="Proteomes" id="UP000694388"/>
    </source>
</evidence>
<reference evidence="2" key="2">
    <citation type="submission" date="2025-09" db="UniProtKB">
        <authorList>
            <consortium name="Ensembl"/>
        </authorList>
    </citation>
    <scope>IDENTIFICATION</scope>
</reference>
<reference evidence="2" key="1">
    <citation type="submission" date="2025-08" db="UniProtKB">
        <authorList>
            <consortium name="Ensembl"/>
        </authorList>
    </citation>
    <scope>IDENTIFICATION</scope>
</reference>
<dbReference type="Ensembl" id="ENSEBUT00000014940.1">
    <property type="protein sequence ID" value="ENSEBUP00000014364.1"/>
    <property type="gene ID" value="ENSEBUG00000009050.1"/>
</dbReference>
<dbReference type="InterPro" id="IPR044822">
    <property type="entry name" value="Myb_DNA-bind_4"/>
</dbReference>
<dbReference type="PANTHER" id="PTHR47595">
    <property type="entry name" value="HEAT SHOCK 70 KDA PROTEIN 14"/>
    <property type="match status" value="1"/>
</dbReference>
<sequence length="314" mass="36040">MAAVVGFKTIGGYFFNSTVKEEEIKHLNGRLCIYNSIKIFEDQRKENHLQVPNEDTLAEVTLGGYPVCAELGKLYQEVNGTMEEVQPASSSNTTSAEGIPNEDVVHEDDGKKIWSHTKVKALIRLYEENKASFDNHFIKRKDVWQKITTKLNTEGGMTFTVEEVDKKWRNLKDRYRRIFEMNRQTGMVKSNWQYFNLMDQLLQNDPAVNPPCIAQAGCSYAVETTGTTTPIESSQEQTVSPQVSWTSTPLSAKKKLRSNDDDAPWWAVRFMEGAEAQNKKARKLLKKVYKQEKRRNDLFERYLNMKSSSNNDNT</sequence>
<dbReference type="GeneTree" id="ENSGT00930000152745"/>
<name>A0A8C4QFU9_EPTBU</name>
<dbReference type="InterPro" id="IPR006578">
    <property type="entry name" value="MADF-dom"/>
</dbReference>
<dbReference type="OMA" id="RIFEMNR"/>
<dbReference type="SMART" id="SM00595">
    <property type="entry name" value="MADF"/>
    <property type="match status" value="1"/>
</dbReference>
<proteinExistence type="predicted"/>
<dbReference type="Proteomes" id="UP000694388">
    <property type="component" value="Unplaced"/>
</dbReference>
<evidence type="ECO:0000313" key="2">
    <source>
        <dbReference type="Ensembl" id="ENSEBUP00000014364.1"/>
    </source>
</evidence>
<dbReference type="PANTHER" id="PTHR47595:SF1">
    <property type="entry name" value="MYB_SANT-LIKE DNA-BINDING DOMAIN-CONTAINING PROTEIN"/>
    <property type="match status" value="1"/>
</dbReference>
<dbReference type="Pfam" id="PF13837">
    <property type="entry name" value="Myb_DNA-bind_4"/>
    <property type="match status" value="1"/>
</dbReference>
<protein>
    <recommendedName>
        <fullName evidence="1">MADF domain-containing protein</fullName>
    </recommendedName>
</protein>
<accession>A0A8C4QFU9</accession>
<dbReference type="PROSITE" id="PS51029">
    <property type="entry name" value="MADF"/>
    <property type="match status" value="1"/>
</dbReference>
<keyword evidence="3" id="KW-1185">Reference proteome</keyword>